<dbReference type="Proteomes" id="UP000290289">
    <property type="component" value="Chromosome 5"/>
</dbReference>
<dbReference type="AlphaFoldDB" id="A0A498JQP5"/>
<comment type="caution">
    <text evidence="1">The sequence shown here is derived from an EMBL/GenBank/DDBJ whole genome shotgun (WGS) entry which is preliminary data.</text>
</comment>
<accession>A0A498JQP5</accession>
<name>A0A498JQP5_MALDO</name>
<gene>
    <name evidence="1" type="ORF">DVH24_007811</name>
</gene>
<protein>
    <submittedName>
        <fullName evidence="1">Uncharacterized protein</fullName>
    </submittedName>
</protein>
<evidence type="ECO:0000313" key="1">
    <source>
        <dbReference type="EMBL" id="RXH97465.1"/>
    </source>
</evidence>
<reference evidence="1 2" key="1">
    <citation type="submission" date="2018-10" db="EMBL/GenBank/DDBJ databases">
        <title>A high-quality apple genome assembly.</title>
        <authorList>
            <person name="Hu J."/>
        </authorList>
    </citation>
    <scope>NUCLEOTIDE SEQUENCE [LARGE SCALE GENOMIC DNA]</scope>
    <source>
        <strain evidence="2">cv. HFTH1</strain>
        <tissue evidence="1">Young leaf</tissue>
    </source>
</reference>
<organism evidence="1 2">
    <name type="scientific">Malus domestica</name>
    <name type="common">Apple</name>
    <name type="synonym">Pyrus malus</name>
    <dbReference type="NCBI Taxonomy" id="3750"/>
    <lineage>
        <taxon>Eukaryota</taxon>
        <taxon>Viridiplantae</taxon>
        <taxon>Streptophyta</taxon>
        <taxon>Embryophyta</taxon>
        <taxon>Tracheophyta</taxon>
        <taxon>Spermatophyta</taxon>
        <taxon>Magnoliopsida</taxon>
        <taxon>eudicotyledons</taxon>
        <taxon>Gunneridae</taxon>
        <taxon>Pentapetalae</taxon>
        <taxon>rosids</taxon>
        <taxon>fabids</taxon>
        <taxon>Rosales</taxon>
        <taxon>Rosaceae</taxon>
        <taxon>Amygdaloideae</taxon>
        <taxon>Maleae</taxon>
        <taxon>Malus</taxon>
    </lineage>
</organism>
<evidence type="ECO:0000313" key="2">
    <source>
        <dbReference type="Proteomes" id="UP000290289"/>
    </source>
</evidence>
<dbReference type="EMBL" id="RDQH01000331">
    <property type="protein sequence ID" value="RXH97465.1"/>
    <property type="molecule type" value="Genomic_DNA"/>
</dbReference>
<sequence length="137" mass="15448">MTLGVEEEPEKLENTNHLMIISSPIYEGSTSDNIVATQESNVVVEHSHLTQGVQICMPANQYPIFPHTNENMALLLGLSRGSHPNLLYKESKIENISYPTMHGNYVQGQQYPYWNGGYSMYNMHSSTSRGNDDQELN</sequence>
<keyword evidence="2" id="KW-1185">Reference proteome</keyword>
<proteinExistence type="predicted"/>